<evidence type="ECO:0000313" key="4">
    <source>
        <dbReference type="EMBL" id="PND02457.1"/>
    </source>
</evidence>
<evidence type="ECO:0000313" key="5">
    <source>
        <dbReference type="Proteomes" id="UP000236075"/>
    </source>
</evidence>
<name>A0AAX0WII6_9BACT</name>
<dbReference type="InterPro" id="IPR044005">
    <property type="entry name" value="DZR_2"/>
</dbReference>
<dbReference type="EMBL" id="PJLB01000008">
    <property type="protein sequence ID" value="PND02457.1"/>
    <property type="molecule type" value="Genomic_DNA"/>
</dbReference>
<gene>
    <name evidence="4" type="ORF">CXT95_07290</name>
</gene>
<dbReference type="InterPro" id="IPR029057">
    <property type="entry name" value="PRTase-like"/>
</dbReference>
<comment type="caution">
    <text evidence="4">The sequence shown here is derived from an EMBL/GenBank/DDBJ whole genome shotgun (WGS) entry which is preliminary data.</text>
</comment>
<feature type="domain" description="Phosphoribosyltransferase" evidence="2">
    <location>
        <begin position="157"/>
        <end position="263"/>
    </location>
</feature>
<dbReference type="PANTHER" id="PTHR47505:SF1">
    <property type="entry name" value="DNA UTILIZATION PROTEIN YHGH"/>
    <property type="match status" value="1"/>
</dbReference>
<protein>
    <submittedName>
        <fullName evidence="4">ComF family protein</fullName>
    </submittedName>
</protein>
<dbReference type="Gene3D" id="3.40.50.2020">
    <property type="match status" value="1"/>
</dbReference>
<proteinExistence type="inferred from homology"/>
<accession>A0AAX0WII6</accession>
<feature type="domain" description="Double zinc ribbon" evidence="3">
    <location>
        <begin position="27"/>
        <end position="85"/>
    </location>
</feature>
<reference evidence="4 5" key="1">
    <citation type="journal article" date="2017" name="BMC Genomics">
        <title>Genome sequencing of 39 Akkermansia muciniphila isolates reveals its population structure, genomic and functional diverisity, and global distribution in mammalian gut microbiotas.</title>
        <authorList>
            <person name="Guo X."/>
            <person name="Li S."/>
            <person name="Zhang J."/>
            <person name="Wu F."/>
            <person name="Li X."/>
            <person name="Wu D."/>
            <person name="Zhang M."/>
            <person name="Ou Z."/>
            <person name="Jie Z."/>
            <person name="Yan Q."/>
            <person name="Li P."/>
            <person name="Yi J."/>
            <person name="Peng Y."/>
        </authorList>
    </citation>
    <scope>NUCLEOTIDE SEQUENCE [LARGE SCALE GENOMIC DNA]</scope>
    <source>
        <strain evidence="4 5">GP28</strain>
    </source>
</reference>
<dbReference type="SUPFAM" id="SSF53271">
    <property type="entry name" value="PRTase-like"/>
    <property type="match status" value="1"/>
</dbReference>
<dbReference type="Pfam" id="PF18912">
    <property type="entry name" value="DZR_2"/>
    <property type="match status" value="1"/>
</dbReference>
<dbReference type="AlphaFoldDB" id="A0AAX0WII6"/>
<comment type="similarity">
    <text evidence="1">Belongs to the ComF/GntX family.</text>
</comment>
<dbReference type="InterPro" id="IPR000836">
    <property type="entry name" value="PRTase_dom"/>
</dbReference>
<dbReference type="PANTHER" id="PTHR47505">
    <property type="entry name" value="DNA UTILIZATION PROTEIN YHGH"/>
    <property type="match status" value="1"/>
</dbReference>
<evidence type="ECO:0000259" key="2">
    <source>
        <dbReference type="Pfam" id="PF00156"/>
    </source>
</evidence>
<organism evidence="4 5">
    <name type="scientific">Akkermansia muciniphila</name>
    <dbReference type="NCBI Taxonomy" id="239935"/>
    <lineage>
        <taxon>Bacteria</taxon>
        <taxon>Pseudomonadati</taxon>
        <taxon>Verrucomicrobiota</taxon>
        <taxon>Verrucomicrobiia</taxon>
        <taxon>Verrucomicrobiales</taxon>
        <taxon>Akkermansiaceae</taxon>
        <taxon>Akkermansia</taxon>
    </lineage>
</organism>
<dbReference type="Pfam" id="PF00156">
    <property type="entry name" value="Pribosyltran"/>
    <property type="match status" value="1"/>
</dbReference>
<dbReference type="Proteomes" id="UP000236075">
    <property type="component" value="Unassembled WGS sequence"/>
</dbReference>
<evidence type="ECO:0000256" key="1">
    <source>
        <dbReference type="ARBA" id="ARBA00008007"/>
    </source>
</evidence>
<evidence type="ECO:0000259" key="3">
    <source>
        <dbReference type="Pfam" id="PF18912"/>
    </source>
</evidence>
<dbReference type="InterPro" id="IPR051910">
    <property type="entry name" value="ComF/GntX_DNA_util-trans"/>
</dbReference>
<dbReference type="CDD" id="cd06223">
    <property type="entry name" value="PRTases_typeI"/>
    <property type="match status" value="1"/>
</dbReference>
<sequence>MGRADDRSLFQLSAVRGMLRAVAREWLSWVYPFVCELCGRGGLDGCHVCPDCRGSFVPVEPPFCAVCGEPAEGSFIPSGLCRRCAAALPSFEEARAVYVNTGLLRDLLLAFKYGGAVHLAGYFAQMMAEAVLGNPHWFGGKKRLIVPVPMHRGKQARRGYNQAQELAVLLGEELGWPYAGVLKRLPDTLPQASLSREQRLRHARKIYAADEKRMKRSPVRGRDVLLVDDVFTTGATADSCARLLLRSGAASVCVLTLARTHHAWRG</sequence>